<dbReference type="EMBL" id="VSRR010000999">
    <property type="protein sequence ID" value="MPC21650.1"/>
    <property type="molecule type" value="Genomic_DNA"/>
</dbReference>
<organism evidence="2 3">
    <name type="scientific">Portunus trituberculatus</name>
    <name type="common">Swimming crab</name>
    <name type="synonym">Neptunus trituberculatus</name>
    <dbReference type="NCBI Taxonomy" id="210409"/>
    <lineage>
        <taxon>Eukaryota</taxon>
        <taxon>Metazoa</taxon>
        <taxon>Ecdysozoa</taxon>
        <taxon>Arthropoda</taxon>
        <taxon>Crustacea</taxon>
        <taxon>Multicrustacea</taxon>
        <taxon>Malacostraca</taxon>
        <taxon>Eumalacostraca</taxon>
        <taxon>Eucarida</taxon>
        <taxon>Decapoda</taxon>
        <taxon>Pleocyemata</taxon>
        <taxon>Brachyura</taxon>
        <taxon>Eubrachyura</taxon>
        <taxon>Portunoidea</taxon>
        <taxon>Portunidae</taxon>
        <taxon>Portuninae</taxon>
        <taxon>Portunus</taxon>
    </lineage>
</organism>
<evidence type="ECO:0000313" key="3">
    <source>
        <dbReference type="Proteomes" id="UP000324222"/>
    </source>
</evidence>
<accession>A0A5B7DJP6</accession>
<sequence>MSGCILLRMEVEEEGGEVRVARELARRLRNGRHDWQQAPYTVSSSLRSLYRAPFTPPGHTHDPFPHLLGPTSDHLAGATHR</sequence>
<protein>
    <submittedName>
        <fullName evidence="2">Uncharacterized protein</fullName>
    </submittedName>
</protein>
<dbReference type="AlphaFoldDB" id="A0A5B7DJP6"/>
<evidence type="ECO:0000256" key="1">
    <source>
        <dbReference type="SAM" id="MobiDB-lite"/>
    </source>
</evidence>
<name>A0A5B7DJP6_PORTR</name>
<reference evidence="2 3" key="1">
    <citation type="submission" date="2019-05" db="EMBL/GenBank/DDBJ databases">
        <title>Another draft genome of Portunus trituberculatus and its Hox gene families provides insights of decapod evolution.</title>
        <authorList>
            <person name="Jeong J.-H."/>
            <person name="Song I."/>
            <person name="Kim S."/>
            <person name="Choi T."/>
            <person name="Kim D."/>
            <person name="Ryu S."/>
            <person name="Kim W."/>
        </authorList>
    </citation>
    <scope>NUCLEOTIDE SEQUENCE [LARGE SCALE GENOMIC DNA]</scope>
    <source>
        <tissue evidence="2">Muscle</tissue>
    </source>
</reference>
<evidence type="ECO:0000313" key="2">
    <source>
        <dbReference type="EMBL" id="MPC21650.1"/>
    </source>
</evidence>
<keyword evidence="3" id="KW-1185">Reference proteome</keyword>
<gene>
    <name evidence="2" type="ORF">E2C01_014642</name>
</gene>
<feature type="region of interest" description="Disordered" evidence="1">
    <location>
        <begin position="53"/>
        <end position="81"/>
    </location>
</feature>
<comment type="caution">
    <text evidence="2">The sequence shown here is derived from an EMBL/GenBank/DDBJ whole genome shotgun (WGS) entry which is preliminary data.</text>
</comment>
<dbReference type="Proteomes" id="UP000324222">
    <property type="component" value="Unassembled WGS sequence"/>
</dbReference>
<proteinExistence type="predicted"/>